<dbReference type="Proteomes" id="UP000054485">
    <property type="component" value="Unassembled WGS sequence"/>
</dbReference>
<evidence type="ECO:0000313" key="2">
    <source>
        <dbReference type="Proteomes" id="UP000054485"/>
    </source>
</evidence>
<name>A0A0C9ZRN6_9AGAM</name>
<reference evidence="2" key="2">
    <citation type="submission" date="2015-01" db="EMBL/GenBank/DDBJ databases">
        <title>Evolutionary Origins and Diversification of the Mycorrhizal Mutualists.</title>
        <authorList>
            <consortium name="DOE Joint Genome Institute"/>
            <consortium name="Mycorrhizal Genomics Consortium"/>
            <person name="Kohler A."/>
            <person name="Kuo A."/>
            <person name="Nagy L.G."/>
            <person name="Floudas D."/>
            <person name="Copeland A."/>
            <person name="Barry K.W."/>
            <person name="Cichocki N."/>
            <person name="Veneault-Fourrey C."/>
            <person name="LaButti K."/>
            <person name="Lindquist E.A."/>
            <person name="Lipzen A."/>
            <person name="Lundell T."/>
            <person name="Morin E."/>
            <person name="Murat C."/>
            <person name="Riley R."/>
            <person name="Ohm R."/>
            <person name="Sun H."/>
            <person name="Tunlid A."/>
            <person name="Henrissat B."/>
            <person name="Grigoriev I.V."/>
            <person name="Hibbett D.S."/>
            <person name="Martin F."/>
        </authorList>
    </citation>
    <scope>NUCLEOTIDE SEQUENCE [LARGE SCALE GENOMIC DNA]</scope>
    <source>
        <strain evidence="2">UH-Slu-Lm8-n1</strain>
    </source>
</reference>
<dbReference type="AlphaFoldDB" id="A0A0C9ZRN6"/>
<sequence length="196" mass="21595">MTYTKGTYLDFRICICDTPPDVLTQARTIARKKQALGDLQNSDATCGCCRPPIHTIPIAQRPPPTIDQHQPIFGCLNKLFCFSRTNPVHHDQPHDPLDFSATAPLPCPLSRHTSTHTNSGENSRSLPITRSSAKFAARIPHPSSWWSVRGGHAQPRIADVPLAQAKEVHSCVGCGLLGPKPRLRAGLGSWLRLEIW</sequence>
<reference evidence="1 2" key="1">
    <citation type="submission" date="2014-04" db="EMBL/GenBank/DDBJ databases">
        <authorList>
            <consortium name="DOE Joint Genome Institute"/>
            <person name="Kuo A."/>
            <person name="Ruytinx J."/>
            <person name="Rineau F."/>
            <person name="Colpaert J."/>
            <person name="Kohler A."/>
            <person name="Nagy L.G."/>
            <person name="Floudas D."/>
            <person name="Copeland A."/>
            <person name="Barry K.W."/>
            <person name="Cichocki N."/>
            <person name="Veneault-Fourrey C."/>
            <person name="LaButti K."/>
            <person name="Lindquist E.A."/>
            <person name="Lipzen A."/>
            <person name="Lundell T."/>
            <person name="Morin E."/>
            <person name="Murat C."/>
            <person name="Sun H."/>
            <person name="Tunlid A."/>
            <person name="Henrissat B."/>
            <person name="Grigoriev I.V."/>
            <person name="Hibbett D.S."/>
            <person name="Martin F."/>
            <person name="Nordberg H.P."/>
            <person name="Cantor M.N."/>
            <person name="Hua S.X."/>
        </authorList>
    </citation>
    <scope>NUCLEOTIDE SEQUENCE [LARGE SCALE GENOMIC DNA]</scope>
    <source>
        <strain evidence="1 2">UH-Slu-Lm8-n1</strain>
    </source>
</reference>
<dbReference type="EMBL" id="KN836502">
    <property type="protein sequence ID" value="KIK31961.1"/>
    <property type="molecule type" value="Genomic_DNA"/>
</dbReference>
<protein>
    <submittedName>
        <fullName evidence="1">Uncharacterized protein</fullName>
    </submittedName>
</protein>
<keyword evidence="2" id="KW-1185">Reference proteome</keyword>
<dbReference type="HOGENOM" id="CLU_1391048_0_0_1"/>
<proteinExistence type="predicted"/>
<evidence type="ECO:0000313" key="1">
    <source>
        <dbReference type="EMBL" id="KIK31961.1"/>
    </source>
</evidence>
<organism evidence="1 2">
    <name type="scientific">Suillus luteus UH-Slu-Lm8-n1</name>
    <dbReference type="NCBI Taxonomy" id="930992"/>
    <lineage>
        <taxon>Eukaryota</taxon>
        <taxon>Fungi</taxon>
        <taxon>Dikarya</taxon>
        <taxon>Basidiomycota</taxon>
        <taxon>Agaricomycotina</taxon>
        <taxon>Agaricomycetes</taxon>
        <taxon>Agaricomycetidae</taxon>
        <taxon>Boletales</taxon>
        <taxon>Suillineae</taxon>
        <taxon>Suillaceae</taxon>
        <taxon>Suillus</taxon>
    </lineage>
</organism>
<gene>
    <name evidence="1" type="ORF">CY34DRAFT_19407</name>
</gene>
<accession>A0A0C9ZRN6</accession>
<dbReference type="OrthoDB" id="2689684at2759"/>
<dbReference type="InParanoid" id="A0A0C9ZRN6"/>